<dbReference type="InterPro" id="IPR014893">
    <property type="entry name" value="Ku_PK_bind"/>
</dbReference>
<dbReference type="GO" id="GO:0003684">
    <property type="term" value="F:damaged DNA binding"/>
    <property type="evidence" value="ECO:0007669"/>
    <property type="project" value="InterPro"/>
</dbReference>
<dbReference type="InterPro" id="IPR036465">
    <property type="entry name" value="vWFA_dom_sf"/>
</dbReference>
<reference evidence="18" key="1">
    <citation type="submission" date="2020-03" db="EMBL/GenBank/DDBJ databases">
        <title>A high-quality chromosome-level genome assembly of a woody plant with both climbing and erect habits, Rhamnella rubrinervis.</title>
        <authorList>
            <person name="Lu Z."/>
            <person name="Yang Y."/>
            <person name="Zhu X."/>
            <person name="Sun Y."/>
        </authorList>
    </citation>
    <scope>NUCLEOTIDE SEQUENCE</scope>
    <source>
        <strain evidence="18">BYM</strain>
        <tissue evidence="18">Leaf</tissue>
    </source>
</reference>
<evidence type="ECO:0000256" key="7">
    <source>
        <dbReference type="ARBA" id="ARBA00022806"/>
    </source>
</evidence>
<dbReference type="SUPFAM" id="SSF53300">
    <property type="entry name" value="vWA-like"/>
    <property type="match status" value="1"/>
</dbReference>
<dbReference type="InterPro" id="IPR036494">
    <property type="entry name" value="Ku_C_sf"/>
</dbReference>
<evidence type="ECO:0000256" key="8">
    <source>
        <dbReference type="ARBA" id="ARBA00022840"/>
    </source>
</evidence>
<dbReference type="SMART" id="SM00559">
    <property type="entry name" value="Ku78"/>
    <property type="match status" value="1"/>
</dbReference>
<dbReference type="GO" id="GO:0005524">
    <property type="term" value="F:ATP binding"/>
    <property type="evidence" value="ECO:0007669"/>
    <property type="project" value="UniProtKB-UniRule"/>
</dbReference>
<accession>A0A8K0E489</accession>
<comment type="catalytic activity">
    <reaction evidence="13 15">
        <text>ATP + H2O = ADP + phosphate + H(+)</text>
        <dbReference type="Rhea" id="RHEA:13065"/>
        <dbReference type="ChEBI" id="CHEBI:15377"/>
        <dbReference type="ChEBI" id="CHEBI:15378"/>
        <dbReference type="ChEBI" id="CHEBI:30616"/>
        <dbReference type="ChEBI" id="CHEBI:43474"/>
        <dbReference type="ChEBI" id="CHEBI:456216"/>
        <dbReference type="EC" id="3.6.4.12"/>
    </reaction>
</comment>
<keyword evidence="12 15" id="KW-0539">Nucleus</keyword>
<dbReference type="GO" id="GO:0006310">
    <property type="term" value="P:DNA recombination"/>
    <property type="evidence" value="ECO:0007669"/>
    <property type="project" value="UniProtKB-KW"/>
</dbReference>
<dbReference type="PANTHER" id="PTHR12604">
    <property type="entry name" value="KU AUTOANTIGEN DNA HELICASE"/>
    <property type="match status" value="1"/>
</dbReference>
<comment type="subcellular location">
    <subcellularLocation>
        <location evidence="1 15">Nucleus</location>
    </subcellularLocation>
</comment>
<evidence type="ECO:0000256" key="4">
    <source>
        <dbReference type="ARBA" id="ARBA00022741"/>
    </source>
</evidence>
<dbReference type="AlphaFoldDB" id="A0A8K0E489"/>
<keyword evidence="7 15" id="KW-0347">Helicase</keyword>
<comment type="caution">
    <text evidence="18">The sequence shown here is derived from an EMBL/GenBank/DDBJ whole genome shotgun (WGS) entry which is preliminary data.</text>
</comment>
<dbReference type="CDD" id="cd00873">
    <property type="entry name" value="KU80"/>
    <property type="match status" value="1"/>
</dbReference>
<evidence type="ECO:0000256" key="16">
    <source>
        <dbReference type="SAM" id="MobiDB-lite"/>
    </source>
</evidence>
<dbReference type="GO" id="GO:0000723">
    <property type="term" value="P:telomere maintenance"/>
    <property type="evidence" value="ECO:0007669"/>
    <property type="project" value="InterPro"/>
</dbReference>
<evidence type="ECO:0000256" key="5">
    <source>
        <dbReference type="ARBA" id="ARBA00022763"/>
    </source>
</evidence>
<dbReference type="FunFam" id="1.25.40.240:FF:000001">
    <property type="entry name" value="X-ray repair cross-complementing protein 5"/>
    <property type="match status" value="1"/>
</dbReference>
<dbReference type="Gene3D" id="3.40.50.410">
    <property type="entry name" value="von Willebrand factor, type A domain"/>
    <property type="match status" value="1"/>
</dbReference>
<keyword evidence="8 15" id="KW-0067">ATP-binding</keyword>
<keyword evidence="9 15" id="KW-0238">DNA-binding</keyword>
<evidence type="ECO:0000256" key="10">
    <source>
        <dbReference type="ARBA" id="ARBA00023172"/>
    </source>
</evidence>
<evidence type="ECO:0000256" key="9">
    <source>
        <dbReference type="ARBA" id="ARBA00023125"/>
    </source>
</evidence>
<dbReference type="Pfam" id="PF03731">
    <property type="entry name" value="Ku_N"/>
    <property type="match status" value="1"/>
</dbReference>
<dbReference type="Pfam" id="PF02735">
    <property type="entry name" value="Ku"/>
    <property type="match status" value="1"/>
</dbReference>
<evidence type="ECO:0000313" key="18">
    <source>
        <dbReference type="EMBL" id="KAF3439981.1"/>
    </source>
</evidence>
<dbReference type="Proteomes" id="UP000796880">
    <property type="component" value="Unassembled WGS sequence"/>
</dbReference>
<feature type="domain" description="Ku" evidence="17">
    <location>
        <begin position="278"/>
        <end position="419"/>
    </location>
</feature>
<evidence type="ECO:0000256" key="15">
    <source>
        <dbReference type="PIRNR" id="PIRNR016570"/>
    </source>
</evidence>
<gene>
    <name evidence="18" type="ORF">FNV43_RR18259</name>
</gene>
<evidence type="ECO:0000256" key="14">
    <source>
        <dbReference type="ARBA" id="ARBA00069041"/>
    </source>
</evidence>
<dbReference type="GO" id="GO:0006303">
    <property type="term" value="P:double-strand break repair via nonhomologous end joining"/>
    <property type="evidence" value="ECO:0007669"/>
    <property type="project" value="InterPro"/>
</dbReference>
<dbReference type="SUPFAM" id="SSF101420">
    <property type="entry name" value="C-terminal domain of Ku80"/>
    <property type="match status" value="1"/>
</dbReference>
<dbReference type="FunFam" id="1.10.1600.10:FF:000002">
    <property type="entry name" value="X-ray repair cross-complementing protein 5"/>
    <property type="match status" value="1"/>
</dbReference>
<dbReference type="FunFam" id="3.40.50.410:FF:000102">
    <property type="entry name" value="ATP-dependent DNA helicase 2 subunit KU80"/>
    <property type="match status" value="1"/>
</dbReference>
<keyword evidence="4 15" id="KW-0547">Nucleotide-binding</keyword>
<dbReference type="GO" id="GO:0042162">
    <property type="term" value="F:telomeric DNA binding"/>
    <property type="evidence" value="ECO:0007669"/>
    <property type="project" value="InterPro"/>
</dbReference>
<dbReference type="EC" id="3.6.4.12" evidence="3 15"/>
<evidence type="ECO:0000256" key="1">
    <source>
        <dbReference type="ARBA" id="ARBA00004123"/>
    </source>
</evidence>
<proteinExistence type="inferred from homology"/>
<dbReference type="GO" id="GO:0016787">
    <property type="term" value="F:hydrolase activity"/>
    <property type="evidence" value="ECO:0007669"/>
    <property type="project" value="UniProtKB-KW"/>
</dbReference>
<evidence type="ECO:0000256" key="12">
    <source>
        <dbReference type="ARBA" id="ARBA00023242"/>
    </source>
</evidence>
<dbReference type="Gene3D" id="1.25.40.240">
    <property type="entry name" value="Ku, C-terminal domain"/>
    <property type="match status" value="1"/>
</dbReference>
<feature type="region of interest" description="Disordered" evidence="16">
    <location>
        <begin position="522"/>
        <end position="557"/>
    </location>
</feature>
<evidence type="ECO:0000256" key="11">
    <source>
        <dbReference type="ARBA" id="ARBA00023204"/>
    </source>
</evidence>
<organism evidence="18 19">
    <name type="scientific">Rhamnella rubrinervis</name>
    <dbReference type="NCBI Taxonomy" id="2594499"/>
    <lineage>
        <taxon>Eukaryota</taxon>
        <taxon>Viridiplantae</taxon>
        <taxon>Streptophyta</taxon>
        <taxon>Embryophyta</taxon>
        <taxon>Tracheophyta</taxon>
        <taxon>Spermatophyta</taxon>
        <taxon>Magnoliopsida</taxon>
        <taxon>eudicotyledons</taxon>
        <taxon>Gunneridae</taxon>
        <taxon>Pentapetalae</taxon>
        <taxon>rosids</taxon>
        <taxon>fabids</taxon>
        <taxon>Rosales</taxon>
        <taxon>Rhamnaceae</taxon>
        <taxon>rhamnoid group</taxon>
        <taxon>Rhamneae</taxon>
        <taxon>Rhamnella</taxon>
    </lineage>
</organism>
<protein>
    <recommendedName>
        <fullName evidence="14 15">ATP-dependent DNA helicase 2 subunit KU80</fullName>
        <ecNumber evidence="3 15">3.6.4.12</ecNumber>
    </recommendedName>
</protein>
<dbReference type="InterPro" id="IPR006164">
    <property type="entry name" value="DNA_bd_Ku70/Ku80"/>
</dbReference>
<evidence type="ECO:0000313" key="19">
    <source>
        <dbReference type="Proteomes" id="UP000796880"/>
    </source>
</evidence>
<dbReference type="EMBL" id="VOIH02000008">
    <property type="protein sequence ID" value="KAF3439981.1"/>
    <property type="molecule type" value="Genomic_DNA"/>
</dbReference>
<evidence type="ECO:0000259" key="17">
    <source>
        <dbReference type="SMART" id="SM00559"/>
    </source>
</evidence>
<keyword evidence="6 15" id="KW-0378">Hydrolase</keyword>
<dbReference type="GO" id="GO:0003678">
    <property type="term" value="F:DNA helicase activity"/>
    <property type="evidence" value="ECO:0007669"/>
    <property type="project" value="UniProtKB-EC"/>
</dbReference>
<keyword evidence="10 15" id="KW-0233">DNA recombination</keyword>
<name>A0A8K0E489_9ROSA</name>
<comment type="similarity">
    <text evidence="2 15">Belongs to the ku80 family.</text>
</comment>
<dbReference type="InterPro" id="IPR024193">
    <property type="entry name" value="Ku80"/>
</dbReference>
<dbReference type="PIRSF" id="PIRSF016570">
    <property type="entry name" value="Ku80"/>
    <property type="match status" value="1"/>
</dbReference>
<dbReference type="Pfam" id="PF08785">
    <property type="entry name" value="Ku_PK_bind"/>
    <property type="match status" value="1"/>
</dbReference>
<comment type="function">
    <text evidence="15">Single-stranded DNA-dependent ATP-dependent helicase.</text>
</comment>
<dbReference type="OrthoDB" id="30826at2759"/>
<evidence type="ECO:0000256" key="2">
    <source>
        <dbReference type="ARBA" id="ARBA00007726"/>
    </source>
</evidence>
<dbReference type="InterPro" id="IPR005161">
    <property type="entry name" value="Ku_N"/>
</dbReference>
<keyword evidence="19" id="KW-1185">Reference proteome</keyword>
<dbReference type="GO" id="GO:0003690">
    <property type="term" value="F:double-stranded DNA binding"/>
    <property type="evidence" value="ECO:0007669"/>
    <property type="project" value="TreeGrafter"/>
</dbReference>
<sequence length="691" mass="78425">MARNKEALVLLIDVGPTMHNIIPEAEKVCSLLIEKKLIYRKYDSVGVVLFGTADTKNELTKEVGGYEHVVVLQNIGVVDGDLVDALQHLPRGSFAGDFLDAIIVGMDMMIKKYGKTDKGKKRLCLITDALCPTKDPYEGTKEDQIITIAEQMTAYGMRMESIVIRGRFSVEANKRIVDENDRLLNIFSKKTRAKLVYVESPISLLGALRTRKITPVTIFRGDLELSSKMKIKVWVYKKTSEDKFPSLKKYSDKAPPTDRFATHEVKVDYEYKSVDDPCKVIPPEQRIKGYRYGPQVVPISSAEWDTVKFKPEKGVKLLGFTNADNILRHYYMRDVNIFVAEPGNSRAILAVSALARAMKEMNKVAILRCVWRQGQGSVVVGVLTPNIADKDNIPDSFYFNVLPFAEDVREFQFPSFSNFAVPSQQNELQQEAADNFVRMLDLAPSGQGEALLPDFTPNPVLERFYRHLELKSKHPDVAVPPLDETLKKITEPDQELLSKNKSVVDAFRSCFELKENKKLKKSSRQMLREIPSGSDEGENYGKGPKKSDTSATEHTSAATIEKIGDLTPIQDFEALISRRDSPIWVDKAIMEMKKKITDLLQQTYNEEEIFLKALEYLIALRKACILEQEPKQFNDFLRYLYKFSQERNQSSFCKFLASKEVTLISKTEAVDSEVTDDEARIFLIKSEPMLE</sequence>
<evidence type="ECO:0000256" key="3">
    <source>
        <dbReference type="ARBA" id="ARBA00012551"/>
    </source>
</evidence>
<dbReference type="SUPFAM" id="SSF100939">
    <property type="entry name" value="SPOC domain-like"/>
    <property type="match status" value="1"/>
</dbReference>
<dbReference type="FunFam" id="2.40.290.10:FF:000006">
    <property type="entry name" value="ATP-dependent DNA helicase 2 subunit KU80"/>
    <property type="match status" value="1"/>
</dbReference>
<dbReference type="Pfam" id="PF03730">
    <property type="entry name" value="Ku_C"/>
    <property type="match status" value="1"/>
</dbReference>
<keyword evidence="11 15" id="KW-0234">DNA repair</keyword>
<evidence type="ECO:0000256" key="13">
    <source>
        <dbReference type="ARBA" id="ARBA00047995"/>
    </source>
</evidence>
<dbReference type="InterPro" id="IPR016194">
    <property type="entry name" value="SPOC-like_C_dom_sf"/>
</dbReference>
<dbReference type="PANTHER" id="PTHR12604:SF4">
    <property type="entry name" value="X-RAY REPAIR CROSS-COMPLEMENTING PROTEIN 5"/>
    <property type="match status" value="1"/>
</dbReference>
<dbReference type="GO" id="GO:0043564">
    <property type="term" value="C:Ku70:Ku80 complex"/>
    <property type="evidence" value="ECO:0007669"/>
    <property type="project" value="InterPro"/>
</dbReference>
<evidence type="ECO:0000256" key="6">
    <source>
        <dbReference type="ARBA" id="ARBA00022801"/>
    </source>
</evidence>
<keyword evidence="5 15" id="KW-0227">DNA damage</keyword>
<dbReference type="InterPro" id="IPR005160">
    <property type="entry name" value="Ku_C"/>
</dbReference>
<dbReference type="Gene3D" id="2.40.290.10">
    <property type="match status" value="1"/>
</dbReference>
<dbReference type="Gene3D" id="1.10.1600.10">
    <property type="match status" value="1"/>
</dbReference>